<dbReference type="AlphaFoldDB" id="A0A1E3UXH9"/>
<evidence type="ECO:0000256" key="2">
    <source>
        <dbReference type="SAM" id="Phobius"/>
    </source>
</evidence>
<evidence type="ECO:0000313" key="3">
    <source>
        <dbReference type="EMBL" id="MDG5900657.1"/>
    </source>
</evidence>
<dbReference type="NCBIfam" id="TIGR02532">
    <property type="entry name" value="IV_pilin_GFxxxE"/>
    <property type="match status" value="1"/>
</dbReference>
<dbReference type="RefSeq" id="WP_055647743.1">
    <property type="nucleotide sequence ID" value="NZ_AP025014.1"/>
</dbReference>
<keyword evidence="2" id="KW-0472">Membrane</keyword>
<dbReference type="Gene3D" id="3.30.700.10">
    <property type="entry name" value="Glycoprotein, Type 4 Pilin"/>
    <property type="match status" value="1"/>
</dbReference>
<dbReference type="EMBL" id="JAOTLW010000009">
    <property type="protein sequence ID" value="MDI5831971.1"/>
    <property type="molecule type" value="Genomic_DNA"/>
</dbReference>
<dbReference type="InterPro" id="IPR012902">
    <property type="entry name" value="N_methyl_site"/>
</dbReference>
<evidence type="ECO:0000256" key="1">
    <source>
        <dbReference type="ARBA" id="ARBA00022481"/>
    </source>
</evidence>
<keyword evidence="1" id="KW-0488">Methylation</keyword>
<keyword evidence="2" id="KW-1133">Transmembrane helix</keyword>
<reference evidence="4 5" key="3">
    <citation type="submission" date="2022-09" db="EMBL/GenBank/DDBJ databases">
        <title>The outer-membrane cytochrome OmcA is essential for infection of Shewanella oneidensis by a zebrafish-associated bacteriophage.</title>
        <authorList>
            <person name="Grenfell A.W."/>
            <person name="Intile P."/>
            <person name="Mcfarlane J."/>
            <person name="Leung D."/>
            <person name="Abdalla K."/>
            <person name="Wold M."/>
            <person name="Kees E."/>
            <person name="Gralnick J."/>
        </authorList>
    </citation>
    <scope>NUCLEOTIDE SEQUENCE [LARGE SCALE GENOMIC DNA]</scope>
    <source>
        <strain evidence="4 5">NF-5</strain>
    </source>
</reference>
<dbReference type="GO" id="GO:0015628">
    <property type="term" value="P:protein secretion by the type II secretion system"/>
    <property type="evidence" value="ECO:0007669"/>
    <property type="project" value="InterPro"/>
</dbReference>
<dbReference type="SUPFAM" id="SSF54523">
    <property type="entry name" value="Pili subunits"/>
    <property type="match status" value="1"/>
</dbReference>
<protein>
    <submittedName>
        <fullName evidence="4">Type II secretion system GspH family protein</fullName>
    </submittedName>
    <submittedName>
        <fullName evidence="3">Type II secretion system protein</fullName>
    </submittedName>
</protein>
<dbReference type="EMBL" id="SUNE01000007">
    <property type="protein sequence ID" value="MDG5900657.1"/>
    <property type="molecule type" value="Genomic_DNA"/>
</dbReference>
<dbReference type="Proteomes" id="UP001159075">
    <property type="component" value="Unassembled WGS sequence"/>
</dbReference>
<keyword evidence="5" id="KW-1185">Reference proteome</keyword>
<accession>A0A1E3UXH9</accession>
<feature type="transmembrane region" description="Helical" evidence="2">
    <location>
        <begin position="7"/>
        <end position="28"/>
    </location>
</feature>
<dbReference type="InterPro" id="IPR000983">
    <property type="entry name" value="Bac_GSPG_pilin"/>
</dbReference>
<dbReference type="Pfam" id="PF07963">
    <property type="entry name" value="N_methyl"/>
    <property type="match status" value="1"/>
</dbReference>
<comment type="caution">
    <text evidence="3">The sequence shown here is derived from an EMBL/GenBank/DDBJ whole genome shotgun (WGS) entry which is preliminary data.</text>
</comment>
<sequence length="172" mass="18415">MTNKHSGFTLIELVVVIIILGILAVVAAPKFVNLQSDAYKSQLSGALASMKSAVTLFKAKSEIANTGTTNRVVFDGIRGENYQPWAASSSGTAPSAGYTTPPEIFNAAGLSVNDWSYRIYTSNGTYQVIATPKQKLNLATPTQAEVSATNCYIDYKWETTGVPTYTKVDTGC</sequence>
<gene>
    <name evidence="3" type="ORF">E2650_12310</name>
    <name evidence="4" type="ORF">ODY93_10375</name>
</gene>
<dbReference type="GO" id="GO:0015627">
    <property type="term" value="C:type II protein secretion system complex"/>
    <property type="evidence" value="ECO:0007669"/>
    <property type="project" value="InterPro"/>
</dbReference>
<organism evidence="3">
    <name type="scientific">Shewanella xiamenensis</name>
    <dbReference type="NCBI Taxonomy" id="332186"/>
    <lineage>
        <taxon>Bacteria</taxon>
        <taxon>Pseudomonadati</taxon>
        <taxon>Pseudomonadota</taxon>
        <taxon>Gammaproteobacteria</taxon>
        <taxon>Alteromonadales</taxon>
        <taxon>Shewanellaceae</taxon>
        <taxon>Shewanella</taxon>
    </lineage>
</organism>
<dbReference type="Proteomes" id="UP001152518">
    <property type="component" value="Unassembled WGS sequence"/>
</dbReference>
<reference evidence="3" key="2">
    <citation type="submission" date="2019-04" db="EMBL/GenBank/DDBJ databases">
        <authorList>
            <person name="Zou H."/>
        </authorList>
    </citation>
    <scope>NUCLEOTIDE SEQUENCE</scope>
    <source>
        <strain evidence="3">2015oxa</strain>
    </source>
</reference>
<dbReference type="PANTHER" id="PTHR30093:SF7">
    <property type="entry name" value="MSHA MAJOR PILIN SUBUNIT MSHA"/>
    <property type="match status" value="1"/>
</dbReference>
<dbReference type="InterPro" id="IPR045584">
    <property type="entry name" value="Pilin-like"/>
</dbReference>
<proteinExistence type="predicted"/>
<keyword evidence="2" id="KW-0812">Transmembrane</keyword>
<dbReference type="GeneID" id="75187550"/>
<name>A0A1E3UXH9_9GAMM</name>
<dbReference type="OrthoDB" id="6271594at2"/>
<evidence type="ECO:0000313" key="4">
    <source>
        <dbReference type="EMBL" id="MDI5831971.1"/>
    </source>
</evidence>
<evidence type="ECO:0000313" key="5">
    <source>
        <dbReference type="Proteomes" id="UP001159075"/>
    </source>
</evidence>
<dbReference type="PROSITE" id="PS00409">
    <property type="entry name" value="PROKAR_NTER_METHYL"/>
    <property type="match status" value="1"/>
</dbReference>
<dbReference type="PRINTS" id="PR00813">
    <property type="entry name" value="BCTERIALGSPG"/>
</dbReference>
<dbReference type="PANTHER" id="PTHR30093">
    <property type="entry name" value="GENERAL SECRETION PATHWAY PROTEIN G"/>
    <property type="match status" value="1"/>
</dbReference>
<reference evidence="3" key="1">
    <citation type="journal article" date="2019" name="Int J Environ Res Public Health">
        <title>Characterization of Chromosome-Mediated BlaOXA-894 in Shewanella xiamenensis Isolated from Pig Wastewater.</title>
        <authorList>
            <person name="Zou H."/>
            <person name="Zhou Z."/>
            <person name="Xia H."/>
            <person name="Zhao Q."/>
            <person name="Li X."/>
        </authorList>
    </citation>
    <scope>NUCLEOTIDE SEQUENCE</scope>
    <source>
        <strain evidence="3">2015oxa</strain>
    </source>
</reference>